<keyword evidence="2" id="KW-1185">Reference proteome</keyword>
<organism evidence="1 2">
    <name type="scientific">Niveibacterium microcysteis</name>
    <dbReference type="NCBI Taxonomy" id="2811415"/>
    <lineage>
        <taxon>Bacteria</taxon>
        <taxon>Pseudomonadati</taxon>
        <taxon>Pseudomonadota</taxon>
        <taxon>Betaproteobacteria</taxon>
        <taxon>Rhodocyclales</taxon>
        <taxon>Rhodocyclaceae</taxon>
        <taxon>Niveibacterium</taxon>
    </lineage>
</organism>
<keyword evidence="1" id="KW-0378">Hydrolase</keyword>
<proteinExistence type="predicted"/>
<dbReference type="GO" id="GO:0016787">
    <property type="term" value="F:hydrolase activity"/>
    <property type="evidence" value="ECO:0007669"/>
    <property type="project" value="UniProtKB-KW"/>
</dbReference>
<dbReference type="EC" id="3.6.1.57" evidence="1"/>
<dbReference type="Gene3D" id="3.40.50.11190">
    <property type="match status" value="1"/>
</dbReference>
<dbReference type="Gene3D" id="3.40.50.2000">
    <property type="entry name" value="Glycogen Phosphorylase B"/>
    <property type="match status" value="1"/>
</dbReference>
<protein>
    <submittedName>
        <fullName evidence="1">UDP-2,4-diacetamido-2,4, 6-trideoxy-beta-L-altropyranose hydrolase</fullName>
        <ecNumber evidence="1">3.6.1.57</ecNumber>
    </submittedName>
</protein>
<accession>A0ABX7M3L3</accession>
<dbReference type="SUPFAM" id="SSF53756">
    <property type="entry name" value="UDP-Glycosyltransferase/glycogen phosphorylase"/>
    <property type="match status" value="1"/>
</dbReference>
<evidence type="ECO:0000313" key="2">
    <source>
        <dbReference type="Proteomes" id="UP000663570"/>
    </source>
</evidence>
<sequence length="345" mass="36304">MRVVFRADASAVIGHGHVMRCLALAEALKKLGAECVFVSRPGGEAAATAIGAAGVPLHLIDAAENDQRADVAATSAALGRRPDWLIVDHYRLDAAWETAIADEVGAVMVIDDLADRPHHCQLLLDQNWHDSPVVRYAGLVPAQCETLFGPEWALLRPDFAAARSQLRPRRPEVVRILVCFGGADAPNATGQVLQVMGELGRRVELDVVVGAGNPHQAGLLDLCAGLPQAHLTVGARDIAQRMLAADLFIGAGGSMTWERACLGLPGITIAIADNQLALSRRLAEAGEGVDLGMLSGDALARLPAVLESMLADPVQVQGMGAALARRCDGLGASRVAQRLYGLRAS</sequence>
<evidence type="ECO:0000313" key="1">
    <source>
        <dbReference type="EMBL" id="QSI75304.1"/>
    </source>
</evidence>
<dbReference type="NCBIfam" id="TIGR03590">
    <property type="entry name" value="PseG"/>
    <property type="match status" value="1"/>
</dbReference>
<dbReference type="EMBL" id="CP071060">
    <property type="protein sequence ID" value="QSI75304.1"/>
    <property type="molecule type" value="Genomic_DNA"/>
</dbReference>
<dbReference type="PANTHER" id="PTHR21015">
    <property type="entry name" value="UDP-N-ACETYLGLUCOSAMINE--N-ACETYLMURAMYL-(PENTAPEPTIDE) PYROPHOSPHORYL-UNDECAPRENOL N-ACETYLGLUCOSAMINE TRANSFERASE 1"/>
    <property type="match status" value="1"/>
</dbReference>
<dbReference type="PANTHER" id="PTHR21015:SF22">
    <property type="entry name" value="GLYCOSYLTRANSFERASE"/>
    <property type="match status" value="1"/>
</dbReference>
<dbReference type="InterPro" id="IPR020023">
    <property type="entry name" value="PseG"/>
</dbReference>
<gene>
    <name evidence="1" type="primary">pseG</name>
    <name evidence="1" type="ORF">JY500_12340</name>
</gene>
<reference evidence="1 2" key="1">
    <citation type="submission" date="2021-02" db="EMBL/GenBank/DDBJ databases">
        <title>Niveibacterium changnyeongensis HC41.</title>
        <authorList>
            <person name="Kang M."/>
        </authorList>
    </citation>
    <scope>NUCLEOTIDE SEQUENCE [LARGE SCALE GENOMIC DNA]</scope>
    <source>
        <strain evidence="1 2">HC41</strain>
    </source>
</reference>
<dbReference type="RefSeq" id="WP_206252731.1">
    <property type="nucleotide sequence ID" value="NZ_CP071060.1"/>
</dbReference>
<dbReference type="Proteomes" id="UP000663570">
    <property type="component" value="Chromosome"/>
</dbReference>
<name>A0ABX7M3L3_9RHOO</name>